<organism evidence="1 2">
    <name type="scientific">Paramylibacter ulvae</name>
    <dbReference type="NCBI Taxonomy" id="1651968"/>
    <lineage>
        <taxon>Bacteria</taxon>
        <taxon>Pseudomonadati</taxon>
        <taxon>Pseudomonadota</taxon>
        <taxon>Alphaproteobacteria</taxon>
        <taxon>Rhodobacterales</taxon>
        <taxon>Paracoccaceae</taxon>
        <taxon>Paramylibacter</taxon>
    </lineage>
</organism>
<sequence>MATYYSDFVAKHGTVSVLTTHVSAGPPLALAADVTWGIRHSSQWLVPGVVNGLLNSDCEVQSEYCERLRKIGEIARDDVVLDIQQFTPSVIVVDKRSGYINTPDFNWISFMEQDNRFSLIMDSYVLEKSTGRFDFYLRLSDENSAPH</sequence>
<gene>
    <name evidence="1" type="ORF">GCM10008927_28060</name>
</gene>
<dbReference type="Proteomes" id="UP000634455">
    <property type="component" value="Unassembled WGS sequence"/>
</dbReference>
<accession>A0ABQ3D674</accession>
<evidence type="ECO:0000313" key="1">
    <source>
        <dbReference type="EMBL" id="GHA60906.1"/>
    </source>
</evidence>
<dbReference type="EMBL" id="BMZF01000010">
    <property type="protein sequence ID" value="GHA60906.1"/>
    <property type="molecule type" value="Genomic_DNA"/>
</dbReference>
<comment type="caution">
    <text evidence="1">The sequence shown here is derived from an EMBL/GenBank/DDBJ whole genome shotgun (WGS) entry which is preliminary data.</text>
</comment>
<proteinExistence type="predicted"/>
<reference evidence="2" key="1">
    <citation type="journal article" date="2019" name="Int. J. Syst. Evol. Microbiol.">
        <title>The Global Catalogue of Microorganisms (GCM) 10K type strain sequencing project: providing services to taxonomists for standard genome sequencing and annotation.</title>
        <authorList>
            <consortium name="The Broad Institute Genomics Platform"/>
            <consortium name="The Broad Institute Genome Sequencing Center for Infectious Disease"/>
            <person name="Wu L."/>
            <person name="Ma J."/>
        </authorList>
    </citation>
    <scope>NUCLEOTIDE SEQUENCE [LARGE SCALE GENOMIC DNA]</scope>
    <source>
        <strain evidence="2">KCTC 32465</strain>
    </source>
</reference>
<keyword evidence="2" id="KW-1185">Reference proteome</keyword>
<protein>
    <submittedName>
        <fullName evidence="1">Uncharacterized protein</fullName>
    </submittedName>
</protein>
<evidence type="ECO:0000313" key="2">
    <source>
        <dbReference type="Proteomes" id="UP000634455"/>
    </source>
</evidence>
<name>A0ABQ3D674_9RHOB</name>